<dbReference type="EMBL" id="CP047045">
    <property type="protein sequence ID" value="QGZ94181.1"/>
    <property type="molecule type" value="Genomic_DNA"/>
</dbReference>
<evidence type="ECO:0000313" key="4">
    <source>
        <dbReference type="EMBL" id="QGZ94181.1"/>
    </source>
</evidence>
<dbReference type="InterPro" id="IPR007848">
    <property type="entry name" value="Small_mtfrase_dom"/>
</dbReference>
<evidence type="ECO:0000256" key="2">
    <source>
        <dbReference type="ARBA" id="ARBA00022691"/>
    </source>
</evidence>
<dbReference type="KEGG" id="tsv:DSM104635_00997"/>
<evidence type="ECO:0000313" key="5">
    <source>
        <dbReference type="Proteomes" id="UP000431269"/>
    </source>
</evidence>
<evidence type="ECO:0000259" key="3">
    <source>
        <dbReference type="Pfam" id="PF05175"/>
    </source>
</evidence>
<dbReference type="InterPro" id="IPR029063">
    <property type="entry name" value="SAM-dependent_MTases_sf"/>
</dbReference>
<dbReference type="EC" id="2.1.1.-" evidence="4"/>
<dbReference type="GO" id="GO:0003676">
    <property type="term" value="F:nucleic acid binding"/>
    <property type="evidence" value="ECO:0007669"/>
    <property type="project" value="InterPro"/>
</dbReference>
<evidence type="ECO:0000256" key="1">
    <source>
        <dbReference type="ARBA" id="ARBA00022603"/>
    </source>
</evidence>
<dbReference type="AlphaFoldDB" id="A0A6I6MJU8"/>
<keyword evidence="2" id="KW-0949">S-adenosyl-L-methionine</keyword>
<dbReference type="PANTHER" id="PTHR18895">
    <property type="entry name" value="HEMK METHYLTRANSFERASE"/>
    <property type="match status" value="1"/>
</dbReference>
<feature type="domain" description="Methyltransferase small" evidence="3">
    <location>
        <begin position="119"/>
        <end position="212"/>
    </location>
</feature>
<dbReference type="GO" id="GO:0032259">
    <property type="term" value="P:methylation"/>
    <property type="evidence" value="ECO:0007669"/>
    <property type="project" value="UniProtKB-KW"/>
</dbReference>
<accession>A0A6I6MJU8</accession>
<reference evidence="5" key="1">
    <citation type="submission" date="2019-12" db="EMBL/GenBank/DDBJ databases">
        <title>Complete genome of Terracaulis silvestris 0127_4.</title>
        <authorList>
            <person name="Vieira S."/>
            <person name="Riedel T."/>
            <person name="Sproer C."/>
            <person name="Pascual J."/>
            <person name="Boedeker C."/>
            <person name="Overmann J."/>
        </authorList>
    </citation>
    <scope>NUCLEOTIDE SEQUENCE [LARGE SCALE GENOMIC DNA]</scope>
    <source>
        <strain evidence="5">0127_4</strain>
    </source>
</reference>
<dbReference type="InterPro" id="IPR002052">
    <property type="entry name" value="DNA_methylase_N6_adenine_CS"/>
</dbReference>
<dbReference type="InterPro" id="IPR050320">
    <property type="entry name" value="N5-glutamine_MTase"/>
</dbReference>
<dbReference type="Proteomes" id="UP000431269">
    <property type="component" value="Chromosome"/>
</dbReference>
<protein>
    <submittedName>
        <fullName evidence="4">Release factor glutamine methyltransferase</fullName>
        <ecNumber evidence="4">2.1.1.-</ecNumber>
    </submittedName>
</protein>
<organism evidence="4 5">
    <name type="scientific">Terricaulis silvestris</name>
    <dbReference type="NCBI Taxonomy" id="2686094"/>
    <lineage>
        <taxon>Bacteria</taxon>
        <taxon>Pseudomonadati</taxon>
        <taxon>Pseudomonadota</taxon>
        <taxon>Alphaproteobacteria</taxon>
        <taxon>Caulobacterales</taxon>
        <taxon>Caulobacteraceae</taxon>
        <taxon>Terricaulis</taxon>
    </lineage>
</organism>
<keyword evidence="1 4" id="KW-0489">Methyltransferase</keyword>
<dbReference type="PANTHER" id="PTHR18895:SF74">
    <property type="entry name" value="MTRF1L RELEASE FACTOR GLUTAMINE METHYLTRANSFERASE"/>
    <property type="match status" value="1"/>
</dbReference>
<dbReference type="RefSeq" id="WP_228445863.1">
    <property type="nucleotide sequence ID" value="NZ_CP047045.1"/>
</dbReference>
<keyword evidence="4" id="KW-0808">Transferase</keyword>
<keyword evidence="5" id="KW-1185">Reference proteome</keyword>
<dbReference type="Pfam" id="PF05175">
    <property type="entry name" value="MTS"/>
    <property type="match status" value="1"/>
</dbReference>
<dbReference type="CDD" id="cd02440">
    <property type="entry name" value="AdoMet_MTases"/>
    <property type="match status" value="1"/>
</dbReference>
<gene>
    <name evidence="4" type="primary">prmC_1</name>
    <name evidence="4" type="ORF">DSM104635_00997</name>
</gene>
<proteinExistence type="predicted"/>
<dbReference type="SUPFAM" id="SSF53335">
    <property type="entry name" value="S-adenosyl-L-methionine-dependent methyltransferases"/>
    <property type="match status" value="1"/>
</dbReference>
<name>A0A6I6MJU8_9CAUL</name>
<dbReference type="GO" id="GO:0036009">
    <property type="term" value="F:protein-glutamine N-methyltransferase activity"/>
    <property type="evidence" value="ECO:0007669"/>
    <property type="project" value="TreeGrafter"/>
</dbReference>
<dbReference type="Gene3D" id="3.40.50.150">
    <property type="entry name" value="Vaccinia Virus protein VP39"/>
    <property type="match status" value="1"/>
</dbReference>
<sequence>MSEKIAALKGLLLTLKQREYRFITPTPATHARVIAREGKQQAKDLRDVFGWSLPFAPGVVDDTLLSFLRGADMLEERGGEMLRSLVRVSSLEDNFFLHSAFPTTRSDSVFFGPDSYRYANFLMDTLPNLPARTHVVDIGAGSGIGALTAVRSLPPLKVTLTDINPLALELARANWEAAGFEDAAFVECDALSGVTEPIDLIIANPPYIADPARRAYRDGGGMHGGAMSVRWAQEAARRLESGGVFALYTGSAMVGGDDPLRNALLEALADFDVLYGEIDPDVFGEELEREDYADVERIAVVGVVAVKR</sequence>
<dbReference type="PROSITE" id="PS00092">
    <property type="entry name" value="N6_MTASE"/>
    <property type="match status" value="1"/>
</dbReference>